<dbReference type="RefSeq" id="WP_183411231.1">
    <property type="nucleotide sequence ID" value="NZ_JACHWY010000003.1"/>
</dbReference>
<dbReference type="Gene3D" id="1.20.1290.10">
    <property type="entry name" value="AhpD-like"/>
    <property type="match status" value="1"/>
</dbReference>
<keyword evidence="2" id="KW-0575">Peroxidase</keyword>
<sequence length="170" mass="18519">MSASRVRLPESAGDDPISGSALALQPEALSAFNQLYGTLWSRGVLDHPSKELARLRNARKTNCVFCRNVRFATARAEGLSEAQVEQIQDDYENSSLSDRQKLILRYTDCFLTDPGGLDADLKAAMAEEFSPEEVVELTAGLALFMGFSKIAVSLGGMPDSLPTFEMPTPE</sequence>
<dbReference type="InterPro" id="IPR003779">
    <property type="entry name" value="CMD-like"/>
</dbReference>
<protein>
    <submittedName>
        <fullName evidence="2">Alkylhydroperoxidase family enzyme</fullName>
    </submittedName>
</protein>
<evidence type="ECO:0000259" key="1">
    <source>
        <dbReference type="Pfam" id="PF02627"/>
    </source>
</evidence>
<gene>
    <name evidence="2" type="ORF">FHR99_002722</name>
</gene>
<evidence type="ECO:0000313" key="2">
    <source>
        <dbReference type="EMBL" id="MBB3048448.1"/>
    </source>
</evidence>
<dbReference type="Pfam" id="PF02627">
    <property type="entry name" value="CMD"/>
    <property type="match status" value="1"/>
</dbReference>
<dbReference type="InterPro" id="IPR029032">
    <property type="entry name" value="AhpD-like"/>
</dbReference>
<dbReference type="AlphaFoldDB" id="A0A7W4W7H4"/>
<keyword evidence="2" id="KW-0560">Oxidoreductase</keyword>
<dbReference type="PANTHER" id="PTHR34846:SF5">
    <property type="entry name" value="CARBOXYMUCONOLACTONE DECARBOXYLASE-LIKE DOMAIN-CONTAINING PROTEIN"/>
    <property type="match status" value="1"/>
</dbReference>
<comment type="caution">
    <text evidence="2">The sequence shown here is derived from an EMBL/GenBank/DDBJ whole genome shotgun (WGS) entry which is preliminary data.</text>
</comment>
<feature type="domain" description="Carboxymuconolactone decarboxylase-like" evidence="1">
    <location>
        <begin position="26"/>
        <end position="87"/>
    </location>
</feature>
<reference evidence="2 3" key="1">
    <citation type="submission" date="2020-08" db="EMBL/GenBank/DDBJ databases">
        <title>Genomic Encyclopedia of Type Strains, Phase III (KMG-III): the genomes of soil and plant-associated and newly described type strains.</title>
        <authorList>
            <person name="Whitman W."/>
        </authorList>
    </citation>
    <scope>NUCLEOTIDE SEQUENCE [LARGE SCALE GENOMIC DNA]</scope>
    <source>
        <strain evidence="2 3">CECT 8654</strain>
    </source>
</reference>
<name>A0A7W4W7H4_9GAMM</name>
<organism evidence="2 3">
    <name type="scientific">Litorivivens lipolytica</name>
    <dbReference type="NCBI Taxonomy" id="1524264"/>
    <lineage>
        <taxon>Bacteria</taxon>
        <taxon>Pseudomonadati</taxon>
        <taxon>Pseudomonadota</taxon>
        <taxon>Gammaproteobacteria</taxon>
        <taxon>Litorivivens</taxon>
    </lineage>
</organism>
<dbReference type="Proteomes" id="UP000537130">
    <property type="component" value="Unassembled WGS sequence"/>
</dbReference>
<dbReference type="EMBL" id="JACHWY010000003">
    <property type="protein sequence ID" value="MBB3048448.1"/>
    <property type="molecule type" value="Genomic_DNA"/>
</dbReference>
<evidence type="ECO:0000313" key="3">
    <source>
        <dbReference type="Proteomes" id="UP000537130"/>
    </source>
</evidence>
<accession>A0A7W4W7H4</accession>
<proteinExistence type="predicted"/>
<dbReference type="PANTHER" id="PTHR34846">
    <property type="entry name" value="4-CARBOXYMUCONOLACTONE DECARBOXYLASE FAMILY PROTEIN (AFU_ORTHOLOGUE AFUA_6G11590)"/>
    <property type="match status" value="1"/>
</dbReference>
<keyword evidence="3" id="KW-1185">Reference proteome</keyword>
<dbReference type="GO" id="GO:0051920">
    <property type="term" value="F:peroxiredoxin activity"/>
    <property type="evidence" value="ECO:0007669"/>
    <property type="project" value="InterPro"/>
</dbReference>
<dbReference type="SUPFAM" id="SSF69118">
    <property type="entry name" value="AhpD-like"/>
    <property type="match status" value="1"/>
</dbReference>